<organism evidence="2 3">
    <name type="scientific">Morus notabilis</name>
    <dbReference type="NCBI Taxonomy" id="981085"/>
    <lineage>
        <taxon>Eukaryota</taxon>
        <taxon>Viridiplantae</taxon>
        <taxon>Streptophyta</taxon>
        <taxon>Embryophyta</taxon>
        <taxon>Tracheophyta</taxon>
        <taxon>Spermatophyta</taxon>
        <taxon>Magnoliopsida</taxon>
        <taxon>eudicotyledons</taxon>
        <taxon>Gunneridae</taxon>
        <taxon>Pentapetalae</taxon>
        <taxon>rosids</taxon>
        <taxon>fabids</taxon>
        <taxon>Rosales</taxon>
        <taxon>Moraceae</taxon>
        <taxon>Moreae</taxon>
        <taxon>Morus</taxon>
    </lineage>
</organism>
<name>W9RE25_9ROSA</name>
<dbReference type="Proteomes" id="UP000030645">
    <property type="component" value="Unassembled WGS sequence"/>
</dbReference>
<evidence type="ECO:0000313" key="3">
    <source>
        <dbReference type="Proteomes" id="UP000030645"/>
    </source>
</evidence>
<gene>
    <name evidence="2" type="ORF">L484_023669</name>
</gene>
<accession>W9RE25</accession>
<keyword evidence="3" id="KW-1185">Reference proteome</keyword>
<evidence type="ECO:0000313" key="2">
    <source>
        <dbReference type="EMBL" id="EXB85437.1"/>
    </source>
</evidence>
<dbReference type="AlphaFoldDB" id="W9RE25"/>
<feature type="region of interest" description="Disordered" evidence="1">
    <location>
        <begin position="1"/>
        <end position="27"/>
    </location>
</feature>
<evidence type="ECO:0000256" key="1">
    <source>
        <dbReference type="SAM" id="MobiDB-lite"/>
    </source>
</evidence>
<protein>
    <submittedName>
        <fullName evidence="2">Uncharacterized protein</fullName>
    </submittedName>
</protein>
<sequence length="83" mass="8916">MSCPKGFGVTGTWGHESPSAAPFPHSRSEKIAPTLISGCRKSSDLVGESKLNVELVAGADFPELQWWLPSKEAAAGEEEKIFE</sequence>
<reference evidence="3" key="1">
    <citation type="submission" date="2013-01" db="EMBL/GenBank/DDBJ databases">
        <title>Draft Genome Sequence of a Mulberry Tree, Morus notabilis C.K. Schneid.</title>
        <authorList>
            <person name="He N."/>
            <person name="Zhao S."/>
        </authorList>
    </citation>
    <scope>NUCLEOTIDE SEQUENCE</scope>
</reference>
<dbReference type="EMBL" id="KE344903">
    <property type="protein sequence ID" value="EXB85437.1"/>
    <property type="molecule type" value="Genomic_DNA"/>
</dbReference>
<proteinExistence type="predicted"/>